<evidence type="ECO:0000256" key="2">
    <source>
        <dbReference type="ARBA" id="ARBA00022729"/>
    </source>
</evidence>
<evidence type="ECO:0000256" key="3">
    <source>
        <dbReference type="SAM" id="SignalP"/>
    </source>
</evidence>
<evidence type="ECO:0008006" key="6">
    <source>
        <dbReference type="Google" id="ProtNLM"/>
    </source>
</evidence>
<evidence type="ECO:0000313" key="5">
    <source>
        <dbReference type="Proteomes" id="UP000039046"/>
    </source>
</evidence>
<dbReference type="GO" id="GO:0006508">
    <property type="term" value="P:proteolysis"/>
    <property type="evidence" value="ECO:0007669"/>
    <property type="project" value="InterPro"/>
</dbReference>
<dbReference type="Gene3D" id="2.40.10.10">
    <property type="entry name" value="Trypsin-like serine proteases"/>
    <property type="match status" value="1"/>
</dbReference>
<reference evidence="4 5" key="1">
    <citation type="journal article" date="2015" name="Genome Announc.">
        <title>Draft Genome Sequence and Gene Annotation of the Entomopathogenic Fungus Verticillium hemipterigenum.</title>
        <authorList>
            <person name="Horn F."/>
            <person name="Habel A."/>
            <person name="Scharf D.H."/>
            <person name="Dworschak J."/>
            <person name="Brakhage A.A."/>
            <person name="Guthke R."/>
            <person name="Hertweck C."/>
            <person name="Linde J."/>
        </authorList>
    </citation>
    <scope>NUCLEOTIDE SEQUENCE [LARGE SCALE GENOMIC DNA]</scope>
</reference>
<gene>
    <name evidence="4" type="ORF">VHEMI09188</name>
</gene>
<dbReference type="SUPFAM" id="SSF50494">
    <property type="entry name" value="Trypsin-like serine proteases"/>
    <property type="match status" value="1"/>
</dbReference>
<dbReference type="InterPro" id="IPR018114">
    <property type="entry name" value="TRYPSIN_HIS"/>
</dbReference>
<dbReference type="AlphaFoldDB" id="A0A0A1TPK7"/>
<organism evidence="4 5">
    <name type="scientific">[Torrubiella] hemipterigena</name>
    <dbReference type="NCBI Taxonomy" id="1531966"/>
    <lineage>
        <taxon>Eukaryota</taxon>
        <taxon>Fungi</taxon>
        <taxon>Dikarya</taxon>
        <taxon>Ascomycota</taxon>
        <taxon>Pezizomycotina</taxon>
        <taxon>Sordariomycetes</taxon>
        <taxon>Hypocreomycetidae</taxon>
        <taxon>Hypocreales</taxon>
        <taxon>Clavicipitaceae</taxon>
        <taxon>Clavicipitaceae incertae sedis</taxon>
        <taxon>'Torrubiella' clade</taxon>
    </lineage>
</organism>
<feature type="chain" id="PRO_5001990418" description="Peptidase S1 domain-containing protein" evidence="3">
    <location>
        <begin position="18"/>
        <end position="248"/>
    </location>
</feature>
<dbReference type="HOGENOM" id="CLU_050832_1_1_1"/>
<feature type="signal peptide" evidence="3">
    <location>
        <begin position="1"/>
        <end position="17"/>
    </location>
</feature>
<dbReference type="InterPro" id="IPR009003">
    <property type="entry name" value="Peptidase_S1_PA"/>
</dbReference>
<keyword evidence="2 3" id="KW-0732">Signal</keyword>
<comment type="similarity">
    <text evidence="1">Belongs to the peptidase S1 family.</text>
</comment>
<sequence length="248" mass="25322">MISPIPLLAALAPVALAGAVQFNGIPSVGVLYSGGDASKHFCTASVIESKFGNVILTAGHCISGTGGGLSFAPGYHDGKLPYGSYPVTGAYVHPNWNKNHDINFDFAFLTLGKGKHNGNLVNVQSVTGGNKLVTNAGYKNQVEVVGYNDGQQKATHCNIGTFEAKAGQLGFNCGPFSGGTSGSPWMSGYNSKTQHGNVIGNIGGWHTGGCNPNTSYSSKYGAGTAEVFNRANAGSKGDNVRGGAGSGC</sequence>
<protein>
    <recommendedName>
        <fullName evidence="6">Peptidase S1 domain-containing protein</fullName>
    </recommendedName>
</protein>
<accession>A0A0A1TPK7</accession>
<keyword evidence="5" id="KW-1185">Reference proteome</keyword>
<evidence type="ECO:0000313" key="4">
    <source>
        <dbReference type="EMBL" id="CEJ93610.1"/>
    </source>
</evidence>
<dbReference type="OrthoDB" id="10037376at2759"/>
<dbReference type="EMBL" id="CDHN01000005">
    <property type="protein sequence ID" value="CEJ93610.1"/>
    <property type="molecule type" value="Genomic_DNA"/>
</dbReference>
<name>A0A0A1TPK7_9HYPO</name>
<dbReference type="InterPro" id="IPR050966">
    <property type="entry name" value="Glutamyl_endopeptidase"/>
</dbReference>
<proteinExistence type="inferred from homology"/>
<dbReference type="PROSITE" id="PS00134">
    <property type="entry name" value="TRYPSIN_HIS"/>
    <property type="match status" value="1"/>
</dbReference>
<dbReference type="InterPro" id="IPR043504">
    <property type="entry name" value="Peptidase_S1_PA_chymotrypsin"/>
</dbReference>
<dbReference type="GO" id="GO:0004252">
    <property type="term" value="F:serine-type endopeptidase activity"/>
    <property type="evidence" value="ECO:0007669"/>
    <property type="project" value="InterPro"/>
</dbReference>
<evidence type="ECO:0000256" key="1">
    <source>
        <dbReference type="ARBA" id="ARBA00007664"/>
    </source>
</evidence>
<dbReference type="Proteomes" id="UP000039046">
    <property type="component" value="Unassembled WGS sequence"/>
</dbReference>
<dbReference type="PANTHER" id="PTHR15462">
    <property type="entry name" value="SERINE PROTEASE"/>
    <property type="match status" value="1"/>
</dbReference>
<dbReference type="PANTHER" id="PTHR15462:SF8">
    <property type="entry name" value="SERINE PROTEASE"/>
    <property type="match status" value="1"/>
</dbReference>